<evidence type="ECO:0000313" key="3">
    <source>
        <dbReference type="Proteomes" id="UP000799291"/>
    </source>
</evidence>
<accession>A0A6G1II93</accession>
<dbReference type="EMBL" id="MU005617">
    <property type="protein sequence ID" value="KAF2677855.1"/>
    <property type="molecule type" value="Genomic_DNA"/>
</dbReference>
<evidence type="ECO:0000313" key="2">
    <source>
        <dbReference type="EMBL" id="KAF2677855.1"/>
    </source>
</evidence>
<feature type="domain" description="Heterokaryon incompatibility" evidence="1">
    <location>
        <begin position="65"/>
        <end position="219"/>
    </location>
</feature>
<reference evidence="2" key="1">
    <citation type="journal article" date="2020" name="Stud. Mycol.">
        <title>101 Dothideomycetes genomes: a test case for predicting lifestyles and emergence of pathogens.</title>
        <authorList>
            <person name="Haridas S."/>
            <person name="Albert R."/>
            <person name="Binder M."/>
            <person name="Bloem J."/>
            <person name="Labutti K."/>
            <person name="Salamov A."/>
            <person name="Andreopoulos B."/>
            <person name="Baker S."/>
            <person name="Barry K."/>
            <person name="Bills G."/>
            <person name="Bluhm B."/>
            <person name="Cannon C."/>
            <person name="Castanera R."/>
            <person name="Culley D."/>
            <person name="Daum C."/>
            <person name="Ezra D."/>
            <person name="Gonzalez J."/>
            <person name="Henrissat B."/>
            <person name="Kuo A."/>
            <person name="Liang C."/>
            <person name="Lipzen A."/>
            <person name="Lutzoni F."/>
            <person name="Magnuson J."/>
            <person name="Mondo S."/>
            <person name="Nolan M."/>
            <person name="Ohm R."/>
            <person name="Pangilinan J."/>
            <person name="Park H.-J."/>
            <person name="Ramirez L."/>
            <person name="Alfaro M."/>
            <person name="Sun H."/>
            <person name="Tritt A."/>
            <person name="Yoshinaga Y."/>
            <person name="Zwiers L.-H."/>
            <person name="Turgeon B."/>
            <person name="Goodwin S."/>
            <person name="Spatafora J."/>
            <person name="Crous P."/>
            <person name="Grigoriev I."/>
        </authorList>
    </citation>
    <scope>NUCLEOTIDE SEQUENCE</scope>
    <source>
        <strain evidence="2">CBS 122367</strain>
    </source>
</reference>
<dbReference type="PANTHER" id="PTHR24148:SF64">
    <property type="entry name" value="HETEROKARYON INCOMPATIBILITY DOMAIN-CONTAINING PROTEIN"/>
    <property type="match status" value="1"/>
</dbReference>
<sequence>MDSTYRGHSLHRSMSGPPEYKYLGIDESSSIRLLTLQPGLPQDAIRVTLTQIDMDDKHDPSFPLYECLSYTWGDNSDRLAIYVDNKAIEVTRNLAEALVHLRHYEIPRVMWVDALCINQGDMKERSTQVARMSDIYSRATRVTVWLGLESQDSALAMNTMIHISEAVDLNLETQTFTALNDPGNWVDHHNVIPWSTDQIDAICNLFSRPWFERLWVWQEIRLGNANSLIMVGQETMLWRRFYVAGFFLRWKREFALRERYFELEPRIEIVNGMMNNITQSPMATLSLRTCYSKCTEPRDRVYALMGITTDEVTLKPDYSWSVGEVYKDVALQHLKQLENLELLSSCSKRTEPNEKEGLPTWAPDWRIPNQRKRWFDLVGAGEPAAAATYHEPGTLLVSGVAIDTIASVTPLPFVGTDPDIFEELRQRRPSPDAYPHGPGTQIDAYLRTLFANEFTERYKPAGELLNFQNYDDALTLLSSSAPLSDLEPKRITHFVRDFKIQTADRSLATTDTGYIALVPTEAQAGDVLVRILGTRWPMVLRPYKGDSFAAIGFTYVNGDNDRESLLGSYPEGWSGVAMYDAPTGKWWPMAWNETEKRAQIEDPRLGPLPDGWKARKHKEDKLWNWYVKDGEDGETLDKMKKEIKMRSDPRLSVDALKARGVNVQDFCLV</sequence>
<dbReference type="Proteomes" id="UP000799291">
    <property type="component" value="Unassembled WGS sequence"/>
</dbReference>
<dbReference type="InterPro" id="IPR010730">
    <property type="entry name" value="HET"/>
</dbReference>
<dbReference type="Pfam" id="PF26639">
    <property type="entry name" value="Het-6_barrel"/>
    <property type="match status" value="1"/>
</dbReference>
<dbReference type="Pfam" id="PF06985">
    <property type="entry name" value="HET"/>
    <property type="match status" value="1"/>
</dbReference>
<dbReference type="AlphaFoldDB" id="A0A6G1II93"/>
<keyword evidence="3" id="KW-1185">Reference proteome</keyword>
<dbReference type="PANTHER" id="PTHR24148">
    <property type="entry name" value="ANKYRIN REPEAT DOMAIN-CONTAINING PROTEIN 39 HOMOLOG-RELATED"/>
    <property type="match status" value="1"/>
</dbReference>
<evidence type="ECO:0000259" key="1">
    <source>
        <dbReference type="Pfam" id="PF06985"/>
    </source>
</evidence>
<name>A0A6G1II93_9PLEO</name>
<organism evidence="2 3">
    <name type="scientific">Lentithecium fluviatile CBS 122367</name>
    <dbReference type="NCBI Taxonomy" id="1168545"/>
    <lineage>
        <taxon>Eukaryota</taxon>
        <taxon>Fungi</taxon>
        <taxon>Dikarya</taxon>
        <taxon>Ascomycota</taxon>
        <taxon>Pezizomycotina</taxon>
        <taxon>Dothideomycetes</taxon>
        <taxon>Pleosporomycetidae</taxon>
        <taxon>Pleosporales</taxon>
        <taxon>Massarineae</taxon>
        <taxon>Lentitheciaceae</taxon>
        <taxon>Lentithecium</taxon>
    </lineage>
</organism>
<protein>
    <submittedName>
        <fullName evidence="2">HET-domain-containing protein</fullName>
    </submittedName>
</protein>
<gene>
    <name evidence="2" type="ORF">K458DRAFT_423555</name>
</gene>
<proteinExistence type="predicted"/>
<dbReference type="OrthoDB" id="4850726at2759"/>
<dbReference type="InterPro" id="IPR052895">
    <property type="entry name" value="HetReg/Transcr_Mod"/>
</dbReference>